<gene>
    <name evidence="1" type="ORF">CAPTEDRAFT_194222</name>
</gene>
<evidence type="ECO:0000313" key="1">
    <source>
        <dbReference type="EMBL" id="ELT87648.1"/>
    </source>
</evidence>
<keyword evidence="3" id="KW-1185">Reference proteome</keyword>
<reference evidence="2" key="3">
    <citation type="submission" date="2015-06" db="UniProtKB">
        <authorList>
            <consortium name="EnsemblMetazoa"/>
        </authorList>
    </citation>
    <scope>IDENTIFICATION</scope>
</reference>
<accession>R7T485</accession>
<dbReference type="EnsemblMetazoa" id="CapteT194222">
    <property type="protein sequence ID" value="CapteP194222"/>
    <property type="gene ID" value="CapteG194222"/>
</dbReference>
<reference evidence="3" key="1">
    <citation type="submission" date="2012-12" db="EMBL/GenBank/DDBJ databases">
        <authorList>
            <person name="Hellsten U."/>
            <person name="Grimwood J."/>
            <person name="Chapman J.A."/>
            <person name="Shapiro H."/>
            <person name="Aerts A."/>
            <person name="Otillar R.P."/>
            <person name="Terry A.Y."/>
            <person name="Boore J.L."/>
            <person name="Simakov O."/>
            <person name="Marletaz F."/>
            <person name="Cho S.-J."/>
            <person name="Edsinger-Gonzales E."/>
            <person name="Havlak P."/>
            <person name="Kuo D.-H."/>
            <person name="Larsson T."/>
            <person name="Lv J."/>
            <person name="Arendt D."/>
            <person name="Savage R."/>
            <person name="Osoegawa K."/>
            <person name="de Jong P."/>
            <person name="Lindberg D.R."/>
            <person name="Seaver E.C."/>
            <person name="Weisblat D.A."/>
            <person name="Putnam N.H."/>
            <person name="Grigoriev I.V."/>
            <person name="Rokhsar D.S."/>
        </authorList>
    </citation>
    <scope>NUCLEOTIDE SEQUENCE</scope>
    <source>
        <strain evidence="3">I ESC-2004</strain>
    </source>
</reference>
<name>R7T485_CAPTE</name>
<proteinExistence type="predicted"/>
<evidence type="ECO:0000313" key="2">
    <source>
        <dbReference type="EnsemblMetazoa" id="CapteP194222"/>
    </source>
</evidence>
<protein>
    <submittedName>
        <fullName evidence="1 2">Uncharacterized protein</fullName>
    </submittedName>
</protein>
<dbReference type="HOGENOM" id="CLU_1497651_0_0_1"/>
<dbReference type="Proteomes" id="UP000014760">
    <property type="component" value="Unassembled WGS sequence"/>
</dbReference>
<dbReference type="EMBL" id="KB312235">
    <property type="protein sequence ID" value="ELT87648.1"/>
    <property type="molecule type" value="Genomic_DNA"/>
</dbReference>
<reference evidence="1 3" key="2">
    <citation type="journal article" date="2013" name="Nature">
        <title>Insights into bilaterian evolution from three spiralian genomes.</title>
        <authorList>
            <person name="Simakov O."/>
            <person name="Marletaz F."/>
            <person name="Cho S.J."/>
            <person name="Edsinger-Gonzales E."/>
            <person name="Havlak P."/>
            <person name="Hellsten U."/>
            <person name="Kuo D.H."/>
            <person name="Larsson T."/>
            <person name="Lv J."/>
            <person name="Arendt D."/>
            <person name="Savage R."/>
            <person name="Osoegawa K."/>
            <person name="de Jong P."/>
            <person name="Grimwood J."/>
            <person name="Chapman J.A."/>
            <person name="Shapiro H."/>
            <person name="Aerts A."/>
            <person name="Otillar R.P."/>
            <person name="Terry A.Y."/>
            <person name="Boore J.L."/>
            <person name="Grigoriev I.V."/>
            <person name="Lindberg D.R."/>
            <person name="Seaver E.C."/>
            <person name="Weisblat D.A."/>
            <person name="Putnam N.H."/>
            <person name="Rokhsar D.S."/>
        </authorList>
    </citation>
    <scope>NUCLEOTIDE SEQUENCE</scope>
    <source>
        <strain evidence="1 3">I ESC-2004</strain>
    </source>
</reference>
<evidence type="ECO:0000313" key="3">
    <source>
        <dbReference type="Proteomes" id="UP000014760"/>
    </source>
</evidence>
<sequence>MSDEVIDIHVMHNAHASLPPIQMCLGASTFNQVAILKSRIALQWCHSKSCKLLSRTSLGVVKNQCEMMKNRATRIHVKNDRPFSSQTRSTELSAHLSAVAHPDGLPVRKDSGVHTQHLEPDPEKELELHLRGECQMNFLARRLLQMEGEEAEQDCVYGTHTLTQQDSRRAIASSEKEYVE</sequence>
<dbReference type="AlphaFoldDB" id="R7T485"/>
<organism evidence="1">
    <name type="scientific">Capitella teleta</name>
    <name type="common">Polychaete worm</name>
    <dbReference type="NCBI Taxonomy" id="283909"/>
    <lineage>
        <taxon>Eukaryota</taxon>
        <taxon>Metazoa</taxon>
        <taxon>Spiralia</taxon>
        <taxon>Lophotrochozoa</taxon>
        <taxon>Annelida</taxon>
        <taxon>Polychaeta</taxon>
        <taxon>Sedentaria</taxon>
        <taxon>Scolecida</taxon>
        <taxon>Capitellidae</taxon>
        <taxon>Capitella</taxon>
    </lineage>
</organism>
<dbReference type="EMBL" id="AMQN01034100">
    <property type="status" value="NOT_ANNOTATED_CDS"/>
    <property type="molecule type" value="Genomic_DNA"/>
</dbReference>